<name>A0A1I1MBA5_9FLAO</name>
<dbReference type="Proteomes" id="UP000199438">
    <property type="component" value="Unassembled WGS sequence"/>
</dbReference>
<dbReference type="EMBL" id="FOKV01000009">
    <property type="protein sequence ID" value="SFC82455.1"/>
    <property type="molecule type" value="Genomic_DNA"/>
</dbReference>
<organism evidence="3 4">
    <name type="scientific">Zunongwangia mangrovi</name>
    <dbReference type="NCBI Taxonomy" id="1334022"/>
    <lineage>
        <taxon>Bacteria</taxon>
        <taxon>Pseudomonadati</taxon>
        <taxon>Bacteroidota</taxon>
        <taxon>Flavobacteriia</taxon>
        <taxon>Flavobacteriales</taxon>
        <taxon>Flavobacteriaceae</taxon>
        <taxon>Zunongwangia</taxon>
    </lineage>
</organism>
<feature type="signal peptide" evidence="2">
    <location>
        <begin position="1"/>
        <end position="21"/>
    </location>
</feature>
<feature type="compositionally biased region" description="Low complexity" evidence="1">
    <location>
        <begin position="376"/>
        <end position="397"/>
    </location>
</feature>
<evidence type="ECO:0008006" key="5">
    <source>
        <dbReference type="Google" id="ProtNLM"/>
    </source>
</evidence>
<feature type="chain" id="PRO_5011566227" description="Sperm nuclear basic protein PL-I" evidence="2">
    <location>
        <begin position="22"/>
        <end position="413"/>
    </location>
</feature>
<evidence type="ECO:0000313" key="4">
    <source>
        <dbReference type="Proteomes" id="UP000199438"/>
    </source>
</evidence>
<feature type="compositionally biased region" description="Low complexity" evidence="1">
    <location>
        <begin position="240"/>
        <end position="254"/>
    </location>
</feature>
<evidence type="ECO:0000313" key="3">
    <source>
        <dbReference type="EMBL" id="SFC82455.1"/>
    </source>
</evidence>
<reference evidence="4" key="1">
    <citation type="submission" date="2016-10" db="EMBL/GenBank/DDBJ databases">
        <authorList>
            <person name="Varghese N."/>
            <person name="Submissions S."/>
        </authorList>
    </citation>
    <scope>NUCLEOTIDE SEQUENCE [LARGE SCALE GENOMIC DNA]</scope>
    <source>
        <strain evidence="4">DSM 24499</strain>
    </source>
</reference>
<feature type="compositionally biased region" description="Low complexity" evidence="1">
    <location>
        <begin position="283"/>
        <end position="330"/>
    </location>
</feature>
<evidence type="ECO:0000256" key="1">
    <source>
        <dbReference type="SAM" id="MobiDB-lite"/>
    </source>
</evidence>
<gene>
    <name evidence="3" type="ORF">SAMN04487907_109120</name>
</gene>
<keyword evidence="4" id="KW-1185">Reference proteome</keyword>
<protein>
    <recommendedName>
        <fullName evidence="5">Sperm nuclear basic protein PL-I</fullName>
    </recommendedName>
</protein>
<keyword evidence="2" id="KW-0732">Signal</keyword>
<sequence length="413" mass="48363">MKKFSLIFSILFLGLVSIAKADETASRYGYNESFIFTEGGVEFSVYPNGEFDFYYNPAFRRSSVVNISVPHVNISFNSGYNYDPYIQYDDYGAVIQIEEVPIYYDYYGRITQAGNIIIDYDRYGYVVSVGNLFVRYDPYHRIAGYRGYINSYNRNYVYRPWHRYYRRPRARFSIVFNRPYRAYYQPNRITYVNHVNYYNTHHHQKAYKNFYRPGQKVRSYNRGRRVAQKREIRSNHTSARRSNVATRTRNANRSNSRRNVNRATSSRKRDNVVIGARNDRSANNRSKTINNRNNRSSNNAVISNRKAVEQSRNTRATTSNNRTQRANTNRVSASNRNTTSANQRKAAVQNSRAKNNARTQRSVNTQRPTQKKQVKRATQSRSRNTSARSSRSNSNIKKSTRSQSSARNVRSRD</sequence>
<dbReference type="RefSeq" id="WP_139219263.1">
    <property type="nucleotide sequence ID" value="NZ_FOKV01000009.1"/>
</dbReference>
<proteinExistence type="predicted"/>
<dbReference type="STRING" id="1334022.SAMN04487907_109120"/>
<evidence type="ECO:0000256" key="2">
    <source>
        <dbReference type="SAM" id="SignalP"/>
    </source>
</evidence>
<feature type="compositionally biased region" description="Basic and acidic residues" evidence="1">
    <location>
        <begin position="267"/>
        <end position="282"/>
    </location>
</feature>
<feature type="region of interest" description="Disordered" evidence="1">
    <location>
        <begin position="220"/>
        <end position="413"/>
    </location>
</feature>
<accession>A0A1I1MBA5</accession>
<feature type="compositionally biased region" description="Polar residues" evidence="1">
    <location>
        <begin position="331"/>
        <end position="368"/>
    </location>
</feature>
<dbReference type="AlphaFoldDB" id="A0A1I1MBA5"/>
<feature type="compositionally biased region" description="Polar residues" evidence="1">
    <location>
        <begin position="403"/>
        <end position="413"/>
    </location>
</feature>
<dbReference type="OrthoDB" id="750023at2"/>